<name>A0ABP1E8K5_9APHY</name>
<evidence type="ECO:0000313" key="1">
    <source>
        <dbReference type="EMBL" id="CAL1715912.1"/>
    </source>
</evidence>
<gene>
    <name evidence="1" type="ORF">GFSPODELE1_LOCUS10490</name>
</gene>
<dbReference type="Pfam" id="PF14441">
    <property type="entry name" value="OTT_1508_deam"/>
    <property type="match status" value="1"/>
</dbReference>
<reference evidence="2" key="1">
    <citation type="submission" date="2024-04" db="EMBL/GenBank/DDBJ databases">
        <authorList>
            <person name="Shaw F."/>
            <person name="Minotto A."/>
        </authorList>
    </citation>
    <scope>NUCLEOTIDE SEQUENCE [LARGE SCALE GENOMIC DNA]</scope>
</reference>
<organism evidence="1 2">
    <name type="scientific">Somion occarium</name>
    <dbReference type="NCBI Taxonomy" id="3059160"/>
    <lineage>
        <taxon>Eukaryota</taxon>
        <taxon>Fungi</taxon>
        <taxon>Dikarya</taxon>
        <taxon>Basidiomycota</taxon>
        <taxon>Agaricomycotina</taxon>
        <taxon>Agaricomycetes</taxon>
        <taxon>Polyporales</taxon>
        <taxon>Cerrenaceae</taxon>
        <taxon>Somion</taxon>
    </lineage>
</organism>
<dbReference type="InterPro" id="IPR027796">
    <property type="entry name" value="OTT_1508_deam-like"/>
</dbReference>
<keyword evidence="2" id="KW-1185">Reference proteome</keyword>
<accession>A0ABP1E8K5</accession>
<evidence type="ECO:0000313" key="2">
    <source>
        <dbReference type="Proteomes" id="UP001497453"/>
    </source>
</evidence>
<dbReference type="EMBL" id="OZ037952">
    <property type="protein sequence ID" value="CAL1715912.1"/>
    <property type="molecule type" value="Genomic_DNA"/>
</dbReference>
<proteinExistence type="predicted"/>
<protein>
    <submittedName>
        <fullName evidence="1">Uncharacterized protein</fullName>
    </submittedName>
</protein>
<sequence length="556" mass="62270">MDFTTHDLRIRTLTTFLHRLNFSAAPRYAFPGFTSNDRVTRKMFDRIATLLRFSTKYETIAVTGGITPSGLHIVVVTESSGPTLKVEKVERRETRGPSLAELASTPFNPHKDSTSLSDHASYVLAALAAYDQSPERDWELLKFIVRRCSLKLHQRLHTDTKVWTQSVADTLVNWSPNARESVKSTWISVGDMYWVIDREPSIPRRTGIDGQVEAQFSDESLKGWACVLANILASLKQHLCNALELAKVGPSTGECVTAFNRAAAYYVILRGLLNKDVLVKTLLTKTSLRTKFNRRAREGRIDDDGLDEDELELTPASGETSEGHVVYRHIEAVAAWAEAGVLLGRSNILSNMAAVEVLIIHIPRPNKRLLHPDEFIAYLRKSSWLAPYEDVLKGVVNNHFPPDKRAFEGAIHAEAILMGVLSEYASDPSSNEDQRVDVQVKFLQENITLLSTRTIGIGRKCCWCCNWLGQHLDAANPFDIQGTHGKVLEWSPPRLGIPIEKLIELENALVREVRKSLDGLGLNPYLRQSCARGVLNEKGTSSIHEVYIPRARLHSH</sequence>
<dbReference type="Proteomes" id="UP001497453">
    <property type="component" value="Chromosome 9"/>
</dbReference>